<reference evidence="10" key="2">
    <citation type="submission" date="2022-03" db="EMBL/GenBank/DDBJ databases">
        <title>Draft title - Genomic analysis of global carrot germplasm unveils the trajectory of domestication and the origin of high carotenoid orange carrot.</title>
        <authorList>
            <person name="Iorizzo M."/>
            <person name="Ellison S."/>
            <person name="Senalik D."/>
            <person name="Macko-Podgorni A."/>
            <person name="Grzebelus D."/>
            <person name="Bostan H."/>
            <person name="Rolling W."/>
            <person name="Curaba J."/>
            <person name="Simon P."/>
        </authorList>
    </citation>
    <scope>NUCLEOTIDE SEQUENCE</scope>
    <source>
        <tissue evidence="10">Leaf</tissue>
    </source>
</reference>
<dbReference type="InterPro" id="IPR050560">
    <property type="entry name" value="MYB_TF"/>
</dbReference>
<dbReference type="Proteomes" id="UP000077755">
    <property type="component" value="Chromosome 7"/>
</dbReference>
<dbReference type="PROSITE" id="PS51294">
    <property type="entry name" value="HTH_MYB"/>
    <property type="match status" value="2"/>
</dbReference>
<evidence type="ECO:0000259" key="8">
    <source>
        <dbReference type="PROSITE" id="PS50090"/>
    </source>
</evidence>
<reference evidence="10" key="1">
    <citation type="journal article" date="2016" name="Nat. Genet.">
        <title>A high-quality carrot genome assembly provides new insights into carotenoid accumulation and asterid genome evolution.</title>
        <authorList>
            <person name="Iorizzo M."/>
            <person name="Ellison S."/>
            <person name="Senalik D."/>
            <person name="Zeng P."/>
            <person name="Satapoomin P."/>
            <person name="Huang J."/>
            <person name="Bowman M."/>
            <person name="Iovene M."/>
            <person name="Sanseverino W."/>
            <person name="Cavagnaro P."/>
            <person name="Yildiz M."/>
            <person name="Macko-Podgorni A."/>
            <person name="Moranska E."/>
            <person name="Grzebelus E."/>
            <person name="Grzebelus D."/>
            <person name="Ashrafi H."/>
            <person name="Zheng Z."/>
            <person name="Cheng S."/>
            <person name="Spooner D."/>
            <person name="Van Deynze A."/>
            <person name="Simon P."/>
        </authorList>
    </citation>
    <scope>NUCLEOTIDE SEQUENCE</scope>
    <source>
        <tissue evidence="10">Leaf</tissue>
    </source>
</reference>
<feature type="region of interest" description="Disordered" evidence="7">
    <location>
        <begin position="1"/>
        <end position="38"/>
    </location>
</feature>
<dbReference type="SUPFAM" id="SSF46689">
    <property type="entry name" value="Homeodomain-like"/>
    <property type="match status" value="1"/>
</dbReference>
<sequence length="365" mass="40473">MDNVPEMRDVVGVDEEDDTGEEESGESIGSKKQRVKGPWSENEDAILSHIVGSFGARNWSLIAKGIPGRSGKSCRLRWCNQLHPALKRKPFTDEEDRLILQAHSIHGNKWASIARLLPGRTDNAIKNHWNSTLRRRGIELGKSMFERGNWLEDASGDESKVSSEETLSCGDVNSSKSLEGKNVNSLETDGKSADDVQTEYQLCNEARYPRTVFQPVPRISAFSIYNPLDGPEPLVQHRRVTCSQKVILPPKPDAVIGKLLEGSYGERLVPRQCGYGCCGTSTKKMSKSSFLGPEFSDYEEPISFPSHELAGLAAEISNIAWLKSGLDNSNIKAPDHESGWSMISRGYHVQRGHIDKSKNNVHSQT</sequence>
<dbReference type="EMBL" id="CP093349">
    <property type="protein sequence ID" value="WOH08130.1"/>
    <property type="molecule type" value="Genomic_DNA"/>
</dbReference>
<dbReference type="OMA" id="EGACNER"/>
<feature type="domain" description="Myb-like" evidence="8">
    <location>
        <begin position="31"/>
        <end position="82"/>
    </location>
</feature>
<keyword evidence="2" id="KW-0677">Repeat</keyword>
<keyword evidence="3" id="KW-0805">Transcription regulation</keyword>
<feature type="compositionally biased region" description="Polar residues" evidence="7">
    <location>
        <begin position="171"/>
        <end position="187"/>
    </location>
</feature>
<dbReference type="CDD" id="cd00167">
    <property type="entry name" value="SANT"/>
    <property type="match status" value="2"/>
</dbReference>
<keyword evidence="6" id="KW-0539">Nucleus</keyword>
<evidence type="ECO:0000256" key="4">
    <source>
        <dbReference type="ARBA" id="ARBA00023125"/>
    </source>
</evidence>
<evidence type="ECO:0000259" key="9">
    <source>
        <dbReference type="PROSITE" id="PS51294"/>
    </source>
</evidence>
<dbReference type="GO" id="GO:0000978">
    <property type="term" value="F:RNA polymerase II cis-regulatory region sequence-specific DNA binding"/>
    <property type="evidence" value="ECO:0007669"/>
    <property type="project" value="TreeGrafter"/>
</dbReference>
<proteinExistence type="predicted"/>
<keyword evidence="5" id="KW-0804">Transcription</keyword>
<name>A0AAF0XHD6_DAUCS</name>
<evidence type="ECO:0000313" key="11">
    <source>
        <dbReference type="Proteomes" id="UP000077755"/>
    </source>
</evidence>
<evidence type="ECO:0000256" key="6">
    <source>
        <dbReference type="ARBA" id="ARBA00023242"/>
    </source>
</evidence>
<dbReference type="GO" id="GO:0000981">
    <property type="term" value="F:DNA-binding transcription factor activity, RNA polymerase II-specific"/>
    <property type="evidence" value="ECO:0007669"/>
    <property type="project" value="TreeGrafter"/>
</dbReference>
<dbReference type="FunFam" id="1.10.10.60:FF:000060">
    <property type="entry name" value="MYB transcription factor"/>
    <property type="match status" value="1"/>
</dbReference>
<dbReference type="InterPro" id="IPR017930">
    <property type="entry name" value="Myb_dom"/>
</dbReference>
<keyword evidence="4" id="KW-0238">DNA-binding</keyword>
<dbReference type="InterPro" id="IPR001005">
    <property type="entry name" value="SANT/Myb"/>
</dbReference>
<feature type="domain" description="HTH myb-type" evidence="9">
    <location>
        <begin position="31"/>
        <end position="82"/>
    </location>
</feature>
<dbReference type="InterPro" id="IPR009057">
    <property type="entry name" value="Homeodomain-like_sf"/>
</dbReference>
<protein>
    <submittedName>
        <fullName evidence="10">Uncharacterized protein</fullName>
    </submittedName>
</protein>
<feature type="domain" description="Myb-like" evidence="8">
    <location>
        <begin position="83"/>
        <end position="133"/>
    </location>
</feature>
<evidence type="ECO:0000256" key="3">
    <source>
        <dbReference type="ARBA" id="ARBA00023015"/>
    </source>
</evidence>
<dbReference type="Gene3D" id="1.10.10.60">
    <property type="entry name" value="Homeodomain-like"/>
    <property type="match status" value="2"/>
</dbReference>
<evidence type="ECO:0000313" key="10">
    <source>
        <dbReference type="EMBL" id="WOH08130.1"/>
    </source>
</evidence>
<dbReference type="PANTHER" id="PTHR45614:SF300">
    <property type="entry name" value="MYB TRANSCRIPTION FACTOR"/>
    <property type="match status" value="1"/>
</dbReference>
<evidence type="ECO:0000256" key="2">
    <source>
        <dbReference type="ARBA" id="ARBA00022737"/>
    </source>
</evidence>
<dbReference type="SMART" id="SM00717">
    <property type="entry name" value="SANT"/>
    <property type="match status" value="2"/>
</dbReference>
<evidence type="ECO:0000256" key="7">
    <source>
        <dbReference type="SAM" id="MobiDB-lite"/>
    </source>
</evidence>
<dbReference type="Pfam" id="PF00249">
    <property type="entry name" value="Myb_DNA-binding"/>
    <property type="match status" value="2"/>
</dbReference>
<feature type="compositionally biased region" description="Acidic residues" evidence="7">
    <location>
        <begin position="12"/>
        <end position="25"/>
    </location>
</feature>
<evidence type="ECO:0000256" key="5">
    <source>
        <dbReference type="ARBA" id="ARBA00023163"/>
    </source>
</evidence>
<evidence type="ECO:0000256" key="1">
    <source>
        <dbReference type="ARBA" id="ARBA00004123"/>
    </source>
</evidence>
<feature type="region of interest" description="Disordered" evidence="7">
    <location>
        <begin position="154"/>
        <end position="192"/>
    </location>
</feature>
<feature type="domain" description="HTH myb-type" evidence="9">
    <location>
        <begin position="83"/>
        <end position="137"/>
    </location>
</feature>
<accession>A0AAF0XHD6</accession>
<keyword evidence="11" id="KW-1185">Reference proteome</keyword>
<comment type="subcellular location">
    <subcellularLocation>
        <location evidence="1">Nucleus</location>
    </subcellularLocation>
</comment>
<dbReference type="GO" id="GO:0005634">
    <property type="term" value="C:nucleus"/>
    <property type="evidence" value="ECO:0007669"/>
    <property type="project" value="UniProtKB-SubCell"/>
</dbReference>
<dbReference type="PROSITE" id="PS50090">
    <property type="entry name" value="MYB_LIKE"/>
    <property type="match status" value="2"/>
</dbReference>
<organism evidence="10 11">
    <name type="scientific">Daucus carota subsp. sativus</name>
    <name type="common">Carrot</name>
    <dbReference type="NCBI Taxonomy" id="79200"/>
    <lineage>
        <taxon>Eukaryota</taxon>
        <taxon>Viridiplantae</taxon>
        <taxon>Streptophyta</taxon>
        <taxon>Embryophyta</taxon>
        <taxon>Tracheophyta</taxon>
        <taxon>Spermatophyta</taxon>
        <taxon>Magnoliopsida</taxon>
        <taxon>eudicotyledons</taxon>
        <taxon>Gunneridae</taxon>
        <taxon>Pentapetalae</taxon>
        <taxon>asterids</taxon>
        <taxon>campanulids</taxon>
        <taxon>Apiales</taxon>
        <taxon>Apiaceae</taxon>
        <taxon>Apioideae</taxon>
        <taxon>Scandiceae</taxon>
        <taxon>Daucinae</taxon>
        <taxon>Daucus</taxon>
        <taxon>Daucus sect. Daucus</taxon>
    </lineage>
</organism>
<feature type="compositionally biased region" description="Basic and acidic residues" evidence="7">
    <location>
        <begin position="1"/>
        <end position="11"/>
    </location>
</feature>
<dbReference type="FunFam" id="1.10.10.60:FF:000344">
    <property type="entry name" value="Transcription factor MYB44"/>
    <property type="match status" value="1"/>
</dbReference>
<dbReference type="PANTHER" id="PTHR45614">
    <property type="entry name" value="MYB PROTEIN-RELATED"/>
    <property type="match status" value="1"/>
</dbReference>
<gene>
    <name evidence="10" type="ORF">DCAR_0727567</name>
</gene>
<dbReference type="AlphaFoldDB" id="A0AAF0XHD6"/>